<dbReference type="InterPro" id="IPR025412">
    <property type="entry name" value="DUF4304"/>
</dbReference>
<reference evidence="1 2" key="1">
    <citation type="submission" date="2018-06" db="EMBL/GenBank/DDBJ databases">
        <authorList>
            <consortium name="Pathogen Informatics"/>
            <person name="Doyle S."/>
        </authorList>
    </citation>
    <scope>NUCLEOTIDE SEQUENCE [LARGE SCALE GENOMIC DNA]</scope>
    <source>
        <strain evidence="1 2">NCTC10660</strain>
    </source>
</reference>
<proteinExistence type="predicted"/>
<dbReference type="RefSeq" id="WP_074896621.1">
    <property type="nucleotide sequence ID" value="NZ_CP031252.1"/>
</dbReference>
<gene>
    <name evidence="1" type="ORF">NCTC10660_00084</name>
</gene>
<dbReference type="Proteomes" id="UP000254927">
    <property type="component" value="Unassembled WGS sequence"/>
</dbReference>
<name>A0A378TXG9_NEIEL</name>
<evidence type="ECO:0000313" key="1">
    <source>
        <dbReference type="EMBL" id="STZ66633.1"/>
    </source>
</evidence>
<organism evidence="1 2">
    <name type="scientific">Neisseria elongata</name>
    <dbReference type="NCBI Taxonomy" id="495"/>
    <lineage>
        <taxon>Bacteria</taxon>
        <taxon>Pseudomonadati</taxon>
        <taxon>Pseudomonadota</taxon>
        <taxon>Betaproteobacteria</taxon>
        <taxon>Neisseriales</taxon>
        <taxon>Neisseriaceae</taxon>
        <taxon>Neisseria</taxon>
    </lineage>
</organism>
<sequence>MQCSNAAQAFSQIVKDLHTLLKPLGFKKKGNHFHRQTEHGVGQLIHTQKSQWNDKSRLGFTFNIGLTCPLLQNDPRFHENGRALPDFPGLYDCLTHERIGRLLPEQERHDLWFEVADDGSGSTVVHEVQTMMQKLVLPYFAAHTKPQQLYPLIGNRYAMRLAVKLGEAEQAKRFYQAEYEWAQRRYREECRAAEHYRPKGRGNPPDPQIWLDYLEELEQDAAKWDVPEI</sequence>
<dbReference type="GeneID" id="93351104"/>
<protein>
    <recommendedName>
        <fullName evidence="3">DUF4304 domain-containing protein</fullName>
    </recommendedName>
</protein>
<accession>A0A378TXG9</accession>
<dbReference type="Pfam" id="PF14137">
    <property type="entry name" value="DUF4304"/>
    <property type="match status" value="1"/>
</dbReference>
<evidence type="ECO:0008006" key="3">
    <source>
        <dbReference type="Google" id="ProtNLM"/>
    </source>
</evidence>
<evidence type="ECO:0000313" key="2">
    <source>
        <dbReference type="Proteomes" id="UP000254927"/>
    </source>
</evidence>
<dbReference type="AlphaFoldDB" id="A0A378TXG9"/>
<dbReference type="EMBL" id="UGQW01000001">
    <property type="protein sequence ID" value="STZ66633.1"/>
    <property type="molecule type" value="Genomic_DNA"/>
</dbReference>